<dbReference type="Proteomes" id="UP000678499">
    <property type="component" value="Unassembled WGS sequence"/>
</dbReference>
<organism evidence="2">
    <name type="scientific">Notodromas monacha</name>
    <dbReference type="NCBI Taxonomy" id="399045"/>
    <lineage>
        <taxon>Eukaryota</taxon>
        <taxon>Metazoa</taxon>
        <taxon>Ecdysozoa</taxon>
        <taxon>Arthropoda</taxon>
        <taxon>Crustacea</taxon>
        <taxon>Oligostraca</taxon>
        <taxon>Ostracoda</taxon>
        <taxon>Podocopa</taxon>
        <taxon>Podocopida</taxon>
        <taxon>Cypridocopina</taxon>
        <taxon>Cypridoidea</taxon>
        <taxon>Cyprididae</taxon>
        <taxon>Notodromas</taxon>
    </lineage>
</organism>
<name>A0A7R9GC57_9CRUS</name>
<dbReference type="EMBL" id="CAJPEX010000450">
    <property type="protein sequence ID" value="CAG0915763.1"/>
    <property type="molecule type" value="Genomic_DNA"/>
</dbReference>
<keyword evidence="3" id="KW-1185">Reference proteome</keyword>
<reference evidence="2" key="1">
    <citation type="submission" date="2020-11" db="EMBL/GenBank/DDBJ databases">
        <authorList>
            <person name="Tran Van P."/>
        </authorList>
    </citation>
    <scope>NUCLEOTIDE SEQUENCE</scope>
</reference>
<evidence type="ECO:0000313" key="3">
    <source>
        <dbReference type="Proteomes" id="UP000678499"/>
    </source>
</evidence>
<evidence type="ECO:0000313" key="2">
    <source>
        <dbReference type="EMBL" id="CAD7275611.1"/>
    </source>
</evidence>
<keyword evidence="1" id="KW-0732">Signal</keyword>
<feature type="chain" id="PRO_5036210659" evidence="1">
    <location>
        <begin position="20"/>
        <end position="523"/>
    </location>
</feature>
<feature type="signal peptide" evidence="1">
    <location>
        <begin position="1"/>
        <end position="19"/>
    </location>
</feature>
<dbReference type="EMBL" id="OA882487">
    <property type="protein sequence ID" value="CAD7275611.1"/>
    <property type="molecule type" value="Genomic_DNA"/>
</dbReference>
<protein>
    <submittedName>
        <fullName evidence="2">Uncharacterized protein</fullName>
    </submittedName>
</protein>
<sequence>MMVTKTVLVLLAFTAMCLADKPGRPLGDALQEEADRSKRHGYGQGSIGGGYGGGHLRASGHRNKGYSYGGSVLGQTYYRPSYYYRPSHSTYQNNHGSGYGGGIVSGGTGYGRGSQSLGGYGGSIGGGYGGGSIGGSYGGGSLGGGYGSGSIGGGYGGGSIGGGYGGGSLRGLGYGSSHISHGSNGYGGSSLGYSGGAISHGFSSGHGSLGQGYGGASFAPVSYGGSSHGTRGGYSSGGYAGDDSGEVSIGHSGGYSVGCEDILLNPFKTLSLSNSAVVETLDTTMAIKALLQSLKIRVVAFLLDLVGGSRLTCSACLLALNKASSAALFLLIPAKGVVKLLVLTTACGGVGCMLPKAAAIANGIESMASWSCLLKLAIEARASCTASGVSVVVLVEGDCMVVVVVPKLISAVAGDSVVDTFVGSVFETLAKVDSVVAALSVVDSVVDGLDVVDSVVEELTVLDSVLDKLTVLASVVEELTTVLDSVVIEELTALASVTEELLTVLDSVAGETVVVVEGTPAED</sequence>
<dbReference type="AlphaFoldDB" id="A0A7R9GC57"/>
<accession>A0A7R9GC57</accession>
<proteinExistence type="predicted"/>
<gene>
    <name evidence="2" type="ORF">NMOB1V02_LOCUS3401</name>
</gene>
<evidence type="ECO:0000256" key="1">
    <source>
        <dbReference type="SAM" id="SignalP"/>
    </source>
</evidence>